<gene>
    <name evidence="2" type="ORF">B0H17DRAFT_1151129</name>
</gene>
<dbReference type="Proteomes" id="UP001221757">
    <property type="component" value="Unassembled WGS sequence"/>
</dbReference>
<accession>A0AAD7BMH0</accession>
<reference evidence="2" key="1">
    <citation type="submission" date="2023-03" db="EMBL/GenBank/DDBJ databases">
        <title>Massive genome expansion in bonnet fungi (Mycena s.s.) driven by repeated elements and novel gene families across ecological guilds.</title>
        <authorList>
            <consortium name="Lawrence Berkeley National Laboratory"/>
            <person name="Harder C.B."/>
            <person name="Miyauchi S."/>
            <person name="Viragh M."/>
            <person name="Kuo A."/>
            <person name="Thoen E."/>
            <person name="Andreopoulos B."/>
            <person name="Lu D."/>
            <person name="Skrede I."/>
            <person name="Drula E."/>
            <person name="Henrissat B."/>
            <person name="Morin E."/>
            <person name="Kohler A."/>
            <person name="Barry K."/>
            <person name="LaButti K."/>
            <person name="Morin E."/>
            <person name="Salamov A."/>
            <person name="Lipzen A."/>
            <person name="Mereny Z."/>
            <person name="Hegedus B."/>
            <person name="Baldrian P."/>
            <person name="Stursova M."/>
            <person name="Weitz H."/>
            <person name="Taylor A."/>
            <person name="Grigoriev I.V."/>
            <person name="Nagy L.G."/>
            <person name="Martin F."/>
            <person name="Kauserud H."/>
        </authorList>
    </citation>
    <scope>NUCLEOTIDE SEQUENCE</scope>
    <source>
        <strain evidence="2">CBHHK067</strain>
    </source>
</reference>
<evidence type="ECO:0000256" key="1">
    <source>
        <dbReference type="SAM" id="SignalP"/>
    </source>
</evidence>
<feature type="signal peptide" evidence="1">
    <location>
        <begin position="1"/>
        <end position="24"/>
    </location>
</feature>
<feature type="chain" id="PRO_5042088533" evidence="1">
    <location>
        <begin position="25"/>
        <end position="282"/>
    </location>
</feature>
<protein>
    <submittedName>
        <fullName evidence="2">Uncharacterized protein</fullName>
    </submittedName>
</protein>
<proteinExistence type="predicted"/>
<evidence type="ECO:0000313" key="2">
    <source>
        <dbReference type="EMBL" id="KAJ7625430.1"/>
    </source>
</evidence>
<name>A0AAD7BMH0_MYCRO</name>
<comment type="caution">
    <text evidence="2">The sequence shown here is derived from an EMBL/GenBank/DDBJ whole genome shotgun (WGS) entry which is preliminary data.</text>
</comment>
<sequence length="282" mass="31895">MVKYLGWFLGLLALLISHMAPSLPTPLSSLAHRHTTSVRNARHGAMLPSSAVPRRSPTHPHAPFRGIANEVSHIQNAPSTRPVSPSLDRASVSFRDADCERKLVLQESPSRRLRLLKRPLHLFRVHRAWLNEPEGNAKLPLEGSKKRLLLGPWQMRLQGPRKNAGNVSIENENMPTYNRRIESNVSVSESSSLSNHLDIRKVLQLVPIQQEEPRGRRLPRKTIVQRPSNDVGSVNGWSAKMEWQHHLKIVGEMHRQHQDFLGQRISVNGPCVGHRADLHRLA</sequence>
<keyword evidence="3" id="KW-1185">Reference proteome</keyword>
<evidence type="ECO:0000313" key="3">
    <source>
        <dbReference type="Proteomes" id="UP001221757"/>
    </source>
</evidence>
<dbReference type="AlphaFoldDB" id="A0AAD7BMH0"/>
<keyword evidence="1" id="KW-0732">Signal</keyword>
<organism evidence="2 3">
    <name type="scientific">Mycena rosella</name>
    <name type="common">Pink bonnet</name>
    <name type="synonym">Agaricus rosellus</name>
    <dbReference type="NCBI Taxonomy" id="1033263"/>
    <lineage>
        <taxon>Eukaryota</taxon>
        <taxon>Fungi</taxon>
        <taxon>Dikarya</taxon>
        <taxon>Basidiomycota</taxon>
        <taxon>Agaricomycotina</taxon>
        <taxon>Agaricomycetes</taxon>
        <taxon>Agaricomycetidae</taxon>
        <taxon>Agaricales</taxon>
        <taxon>Marasmiineae</taxon>
        <taxon>Mycenaceae</taxon>
        <taxon>Mycena</taxon>
    </lineage>
</organism>
<dbReference type="EMBL" id="JARKIE010000594">
    <property type="protein sequence ID" value="KAJ7625430.1"/>
    <property type="molecule type" value="Genomic_DNA"/>
</dbReference>